<sequence length="166" mass="17105">MSSSLPALSQFQSAAHESVGASESSDGTDDIRRHSLPLLSPPRLPSDGGSLCSWQPRRTATGSGRALEKAVEGPAGDGIEASRQLKLSASGGPCLSNLPRSCATGTARAAAHCTEGEQGLSLLLNVQKSALPISIDASHDKLYVWLKTMKIGPLEGPVNPTAPHGS</sequence>
<reference evidence="2 3" key="1">
    <citation type="journal article" date="2016" name="BMC Genomics">
        <title>Comparative genomics reveals Cyclospora cayetanensis possesses coccidia-like metabolism and invasion components but unique surface antigens.</title>
        <authorList>
            <person name="Liu S."/>
            <person name="Wang L."/>
            <person name="Zheng H."/>
            <person name="Xu Z."/>
            <person name="Roellig D.M."/>
            <person name="Li N."/>
            <person name="Frace M.A."/>
            <person name="Tang K."/>
            <person name="Arrowood M.J."/>
            <person name="Moss D.M."/>
            <person name="Zhang L."/>
            <person name="Feng Y."/>
            <person name="Xiao L."/>
        </authorList>
    </citation>
    <scope>NUCLEOTIDE SEQUENCE [LARGE SCALE GENOMIC DNA]</scope>
    <source>
        <strain evidence="2 3">CHN_HEN01</strain>
    </source>
</reference>
<dbReference type="AlphaFoldDB" id="A0A1D3D0I5"/>
<dbReference type="EMBL" id="JROU02001271">
    <property type="protein sequence ID" value="OEH76961.1"/>
    <property type="molecule type" value="Genomic_DNA"/>
</dbReference>
<evidence type="ECO:0000313" key="3">
    <source>
        <dbReference type="Proteomes" id="UP000095192"/>
    </source>
</evidence>
<evidence type="ECO:0000256" key="1">
    <source>
        <dbReference type="SAM" id="MobiDB-lite"/>
    </source>
</evidence>
<proteinExistence type="predicted"/>
<dbReference type="Proteomes" id="UP000095192">
    <property type="component" value="Unassembled WGS sequence"/>
</dbReference>
<accession>A0A1D3D0I5</accession>
<organism evidence="2 3">
    <name type="scientific">Cyclospora cayetanensis</name>
    <dbReference type="NCBI Taxonomy" id="88456"/>
    <lineage>
        <taxon>Eukaryota</taxon>
        <taxon>Sar</taxon>
        <taxon>Alveolata</taxon>
        <taxon>Apicomplexa</taxon>
        <taxon>Conoidasida</taxon>
        <taxon>Coccidia</taxon>
        <taxon>Eucoccidiorida</taxon>
        <taxon>Eimeriorina</taxon>
        <taxon>Eimeriidae</taxon>
        <taxon>Cyclospora</taxon>
    </lineage>
</organism>
<feature type="region of interest" description="Disordered" evidence="1">
    <location>
        <begin position="1"/>
        <end position="78"/>
    </location>
</feature>
<dbReference type="InParanoid" id="A0A1D3D0I5"/>
<name>A0A1D3D0I5_9EIME</name>
<protein>
    <submittedName>
        <fullName evidence="2">Uncharacterized protein</fullName>
    </submittedName>
</protein>
<feature type="compositionally biased region" description="Polar residues" evidence="1">
    <location>
        <begin position="52"/>
        <end position="62"/>
    </location>
</feature>
<comment type="caution">
    <text evidence="2">The sequence shown here is derived from an EMBL/GenBank/DDBJ whole genome shotgun (WGS) entry which is preliminary data.</text>
</comment>
<evidence type="ECO:0000313" key="2">
    <source>
        <dbReference type="EMBL" id="OEH76961.1"/>
    </source>
</evidence>
<gene>
    <name evidence="2" type="ORF">cyc_02467</name>
</gene>
<keyword evidence="3" id="KW-1185">Reference proteome</keyword>
<dbReference type="VEuPathDB" id="ToxoDB:cyc_02467"/>
<feature type="compositionally biased region" description="Polar residues" evidence="1">
    <location>
        <begin position="1"/>
        <end position="25"/>
    </location>
</feature>